<dbReference type="InterPro" id="IPR042529">
    <property type="entry name" value="IF_2B-like_C"/>
</dbReference>
<accession>A0ABV2AN11</accession>
<dbReference type="Proteomes" id="UP001439008">
    <property type="component" value="Unassembled WGS sequence"/>
</dbReference>
<keyword evidence="4 10" id="KW-0396">Initiation factor</keyword>
<evidence type="ECO:0000256" key="1">
    <source>
        <dbReference type="ARBA" id="ARBA00004514"/>
    </source>
</evidence>
<evidence type="ECO:0000256" key="8">
    <source>
        <dbReference type="ARBA" id="ARBA00046432"/>
    </source>
</evidence>
<evidence type="ECO:0000313" key="10">
    <source>
        <dbReference type="EMBL" id="MES1920707.1"/>
    </source>
</evidence>
<dbReference type="Pfam" id="PF01008">
    <property type="entry name" value="IF-2B"/>
    <property type="match status" value="1"/>
</dbReference>
<proteinExistence type="inferred from homology"/>
<dbReference type="GO" id="GO:0003743">
    <property type="term" value="F:translation initiation factor activity"/>
    <property type="evidence" value="ECO:0007669"/>
    <property type="project" value="UniProtKB-KW"/>
</dbReference>
<keyword evidence="11" id="KW-1185">Reference proteome</keyword>
<evidence type="ECO:0000256" key="9">
    <source>
        <dbReference type="RuleBase" id="RU003814"/>
    </source>
</evidence>
<reference evidence="10 11" key="1">
    <citation type="journal article" date="2024" name="BMC Biol.">
        <title>Comparative genomics of Ascetosporea gives new insight into the evolutionary basis for animal parasitism in Rhizaria.</title>
        <authorList>
            <person name="Hiltunen Thoren M."/>
            <person name="Onut-Brannstrom I."/>
            <person name="Alfjorden A."/>
            <person name="Peckova H."/>
            <person name="Swords F."/>
            <person name="Hooper C."/>
            <person name="Holzer A.S."/>
            <person name="Bass D."/>
            <person name="Burki F."/>
        </authorList>
    </citation>
    <scope>NUCLEOTIDE SEQUENCE [LARGE SCALE GENOMIC DNA]</scope>
    <source>
        <strain evidence="10">20-A016</strain>
    </source>
</reference>
<evidence type="ECO:0000313" key="11">
    <source>
        <dbReference type="Proteomes" id="UP001439008"/>
    </source>
</evidence>
<name>A0ABV2AN11_9EUKA</name>
<comment type="caution">
    <text evidence="10">The sequence shown here is derived from an EMBL/GenBank/DDBJ whole genome shotgun (WGS) entry which is preliminary data.</text>
</comment>
<comment type="similarity">
    <text evidence="2 9">Belongs to the eIF-2B alpha/beta/delta subunits family.</text>
</comment>
<comment type="subunit">
    <text evidence="8">Component of the translation initiation factor 2B (eIF2B) complex which is a heterodecamer of two sets of five different subunits: alpha, beta, gamma, delta and epsilon. Subunits alpha, beta and delta comprise a regulatory subcomplex and subunits epsilon and gamma comprise a catalytic subcomplex. Within the complex, the hexameric regulatory complex resides at the center, with the two heterodimeric catalytic subcomplexes bound on opposite sides.</text>
</comment>
<dbReference type="InterPro" id="IPR000649">
    <property type="entry name" value="IF-2B-related"/>
</dbReference>
<evidence type="ECO:0000256" key="3">
    <source>
        <dbReference type="ARBA" id="ARBA00022490"/>
    </source>
</evidence>
<keyword evidence="5" id="KW-0648">Protein biosynthesis</keyword>
<comment type="subcellular location">
    <subcellularLocation>
        <location evidence="1">Cytoplasm</location>
        <location evidence="1">Cytosol</location>
    </subcellularLocation>
</comment>
<dbReference type="EMBL" id="JBDODL010000816">
    <property type="protein sequence ID" value="MES1920707.1"/>
    <property type="molecule type" value="Genomic_DNA"/>
</dbReference>
<dbReference type="PANTHER" id="PTHR45859">
    <property type="entry name" value="TRANSLATION INITIATION FACTOR EIF-2B SUBUNIT BETA"/>
    <property type="match status" value="1"/>
</dbReference>
<dbReference type="PANTHER" id="PTHR45859:SF1">
    <property type="entry name" value="TRANSLATION INITIATION FACTOR EIF-2B SUBUNIT BETA"/>
    <property type="match status" value="1"/>
</dbReference>
<evidence type="ECO:0000256" key="5">
    <source>
        <dbReference type="ARBA" id="ARBA00022917"/>
    </source>
</evidence>
<evidence type="ECO:0000256" key="6">
    <source>
        <dbReference type="ARBA" id="ARBA00044122"/>
    </source>
</evidence>
<evidence type="ECO:0000256" key="7">
    <source>
        <dbReference type="ARBA" id="ARBA00044228"/>
    </source>
</evidence>
<keyword evidence="3" id="KW-0963">Cytoplasm</keyword>
<evidence type="ECO:0000256" key="2">
    <source>
        <dbReference type="ARBA" id="ARBA00007251"/>
    </source>
</evidence>
<dbReference type="InterPro" id="IPR051855">
    <property type="entry name" value="eIF2B_beta_subunit"/>
</dbReference>
<dbReference type="Gene3D" id="3.40.50.10470">
    <property type="entry name" value="Translation initiation factor eif-2b, domain 2"/>
    <property type="match status" value="1"/>
</dbReference>
<sequence>MACELGRVGIETTLIPDSSIFAMMARTNKVIIQTETAFASGTILARSGVKNLAMSAKHHSVTVVVLLELFKLSPKNIQEFNFPRELSDPKDIFPHSNPLVERIIVENPKYDLISSEYVDLFVTSLGGFTASGLYRILDELYNKEDIK</sequence>
<dbReference type="InterPro" id="IPR037171">
    <property type="entry name" value="NagB/RpiA_transferase-like"/>
</dbReference>
<gene>
    <name evidence="10" type="primary">EIF2B2</name>
    <name evidence="10" type="ORF">MHBO_002350</name>
</gene>
<dbReference type="SUPFAM" id="SSF100950">
    <property type="entry name" value="NagB/RpiA/CoA transferase-like"/>
    <property type="match status" value="1"/>
</dbReference>
<protein>
    <recommendedName>
        <fullName evidence="6">Translation initiation factor eIF2B subunit beta</fullName>
    </recommendedName>
    <alternativeName>
        <fullName evidence="7">eIF2B GDP-GTP exchange factor subunit beta</fullName>
    </alternativeName>
</protein>
<evidence type="ECO:0000256" key="4">
    <source>
        <dbReference type="ARBA" id="ARBA00022540"/>
    </source>
</evidence>
<organism evidence="10 11">
    <name type="scientific">Bonamia ostreae</name>
    <dbReference type="NCBI Taxonomy" id="126728"/>
    <lineage>
        <taxon>Eukaryota</taxon>
        <taxon>Sar</taxon>
        <taxon>Rhizaria</taxon>
        <taxon>Endomyxa</taxon>
        <taxon>Ascetosporea</taxon>
        <taxon>Haplosporida</taxon>
        <taxon>Bonamia</taxon>
    </lineage>
</organism>